<dbReference type="SMART" id="SM00062">
    <property type="entry name" value="PBPb"/>
    <property type="match status" value="1"/>
</dbReference>
<gene>
    <name evidence="2" type="ORF">WG219_18035</name>
</gene>
<organism evidence="2 3">
    <name type="scientific">Ectopseudomonas mendocina</name>
    <name type="common">Pseudomonas mendocina</name>
    <dbReference type="NCBI Taxonomy" id="300"/>
    <lineage>
        <taxon>Bacteria</taxon>
        <taxon>Pseudomonadati</taxon>
        <taxon>Pseudomonadota</taxon>
        <taxon>Gammaproteobacteria</taxon>
        <taxon>Pseudomonadales</taxon>
        <taxon>Pseudomonadaceae</taxon>
        <taxon>Ectopseudomonas</taxon>
    </lineage>
</organism>
<dbReference type="EMBL" id="CP148074">
    <property type="protein sequence ID" value="WXL25183.1"/>
    <property type="molecule type" value="Genomic_DNA"/>
</dbReference>
<dbReference type="Gene3D" id="3.40.190.10">
    <property type="entry name" value="Periplasmic binding protein-like II"/>
    <property type="match status" value="2"/>
</dbReference>
<dbReference type="PANTHER" id="PTHR38834">
    <property type="entry name" value="PERIPLASMIC SUBSTRATE BINDING PROTEIN FAMILY 3"/>
    <property type="match status" value="1"/>
</dbReference>
<reference evidence="2 3" key="1">
    <citation type="submission" date="2024-03" db="EMBL/GenBank/DDBJ databases">
        <title>Complete genome of BD2.</title>
        <authorList>
            <person name="Cao G."/>
        </authorList>
    </citation>
    <scope>NUCLEOTIDE SEQUENCE [LARGE SCALE GENOMIC DNA]</scope>
    <source>
        <strain evidence="2 3">BD2</strain>
    </source>
</reference>
<accession>A0ABZ2RDS1</accession>
<evidence type="ECO:0000313" key="3">
    <source>
        <dbReference type="Proteomes" id="UP001476583"/>
    </source>
</evidence>
<keyword evidence="3" id="KW-1185">Reference proteome</keyword>
<evidence type="ECO:0000259" key="1">
    <source>
        <dbReference type="SMART" id="SM00062"/>
    </source>
</evidence>
<dbReference type="PANTHER" id="PTHR38834:SF3">
    <property type="entry name" value="SOLUTE-BINDING PROTEIN FAMILY 3_N-TERMINAL DOMAIN-CONTAINING PROTEIN"/>
    <property type="match status" value="1"/>
</dbReference>
<proteinExistence type="predicted"/>
<dbReference type="Proteomes" id="UP001476583">
    <property type="component" value="Chromosome"/>
</dbReference>
<protein>
    <submittedName>
        <fullName evidence="2">Transporter substrate-binding domain-containing protein</fullName>
    </submittedName>
</protein>
<dbReference type="SUPFAM" id="SSF53850">
    <property type="entry name" value="Periplasmic binding protein-like II"/>
    <property type="match status" value="1"/>
</dbReference>
<feature type="domain" description="Solute-binding protein family 3/N-terminal" evidence="1">
    <location>
        <begin position="13"/>
        <end position="234"/>
    </location>
</feature>
<dbReference type="InterPro" id="IPR001638">
    <property type="entry name" value="Solute-binding_3/MltF_N"/>
</dbReference>
<evidence type="ECO:0000313" key="2">
    <source>
        <dbReference type="EMBL" id="WXL25183.1"/>
    </source>
</evidence>
<dbReference type="Pfam" id="PF00497">
    <property type="entry name" value="SBP_bac_3"/>
    <property type="match status" value="1"/>
</dbReference>
<sequence length="242" mass="27691">MAFACSDLSLAAELRLFTEEYRPLSFTENGELTGMAVEVVEQLLQRADVPGHIELVPWTRGYYQVQKERGLALFPVSRTARREKLFKWVGPIAVSRTGVYTKRDSGLKLRNLDDLDRQGITAVPKQWYTYEYLSDKGLKGLYAVPTPEHVVRMFKYGRISVLVSNDMVLDGLLAEQGMSRHDVELQFHILDSYTYIAFSPDTSPELLKHLQATLSEINRDGTLERIHREWFAKPYLVPPAQP</sequence>
<name>A0ABZ2RDS1_ECTME</name>